<keyword evidence="4" id="KW-1133">Transmembrane helix</keyword>
<dbReference type="EMBL" id="CP058708">
    <property type="protein sequence ID" value="QLH49393.1"/>
    <property type="molecule type" value="Genomic_DNA"/>
</dbReference>
<dbReference type="GO" id="GO:0016020">
    <property type="term" value="C:membrane"/>
    <property type="evidence" value="ECO:0007669"/>
    <property type="project" value="InterPro"/>
</dbReference>
<dbReference type="GO" id="GO:0007165">
    <property type="term" value="P:signal transduction"/>
    <property type="evidence" value="ECO:0007669"/>
    <property type="project" value="UniProtKB-KW"/>
</dbReference>
<dbReference type="Proteomes" id="UP000509684">
    <property type="component" value="Chromosome"/>
</dbReference>
<dbReference type="AlphaFoldDB" id="A0A7D5NB11"/>
<dbReference type="CDD" id="cd06225">
    <property type="entry name" value="HAMP"/>
    <property type="match status" value="1"/>
</dbReference>
<dbReference type="PROSITE" id="PS50885">
    <property type="entry name" value="HAMP"/>
    <property type="match status" value="1"/>
</dbReference>
<sequence length="597" mass="65939">MSVFGEARESAARSTWNTLTRKLLNFLWLFLADLVLVGIVVKTRVDGEALLRQPGVNEATLTLLLAKLDSGLAYMLAVTVIALSWNLWQILYLRRLIVKPVQAINHTFDEISRGDADFSRDLPLTGGNELRELALSYNRFAEKMRQVIGEVRTRSVRIAREATVMRLNVTATASEASQQGTMTEAVFNASSEATRAIEEVSNSAQMISRSTTQNLDSAKVSLVEMIDIASKVSAMSGKLGTFTVTVDNLSTRSASIKTIASLIKDIANQTNLLALNAAIEAARAGEQGRGFAVVADEVRKLAEKVNEATQEINLNVNGMLDLVRETQAENRIINADIAQTLDVVQKSAEQFEQMVKNFEATNEKLCNIAAAMEELTATNSQVHEHVTAISEISRKVTTEMQHADKSSRELSDATEGVQELVSRFKIGRGNFDYNVDVTRRFRDELQAAIERIHARGINVFDQNYVPFGNHRPQKYHVSYEEAYVAECQSILEKALGELKGGVYAVGVDTNGYLTAHNLKFSQPLTGDPKKDLIGNRTHRKFESPTELRAARNLTPLLLQTYARDTGELMCDLAMPIMIGGRHWGCVRVGCPAEAMLA</sequence>
<name>A0A7D5NB11_9PROT</name>
<reference evidence="7 8" key="1">
    <citation type="journal article" date="2019" name="Microbiome">
        <title>Annotated bacterial chromosomes from frame-shift-corrected long-read metagenomic data.</title>
        <authorList>
            <person name="Arumugam K."/>
            <person name="Bagci C."/>
            <person name="Bessarab I."/>
            <person name="Beier S."/>
            <person name="Buchfink B."/>
            <person name="Gorska A."/>
            <person name="Qiu G."/>
            <person name="Huson D.H."/>
            <person name="Williams R.B.H."/>
        </authorList>
    </citation>
    <scope>NUCLEOTIDE SEQUENCE [LARGE SCALE GENOMIC DNA]</scope>
    <source>
        <strain evidence="7">SSA1</strain>
    </source>
</reference>
<organism evidence="7 8">
    <name type="scientific">Candidatus Accumulibacter cognatus</name>
    <dbReference type="NCBI Taxonomy" id="2954383"/>
    <lineage>
        <taxon>Bacteria</taxon>
        <taxon>Pseudomonadati</taxon>
        <taxon>Pseudomonadota</taxon>
        <taxon>Betaproteobacteria</taxon>
        <taxon>Candidatus Accumulibacter</taxon>
    </lineage>
</organism>
<evidence type="ECO:0000313" key="8">
    <source>
        <dbReference type="Proteomes" id="UP000509684"/>
    </source>
</evidence>
<keyword evidence="4" id="KW-0812">Transmembrane</keyword>
<dbReference type="SMART" id="SM00304">
    <property type="entry name" value="HAMP"/>
    <property type="match status" value="2"/>
</dbReference>
<evidence type="ECO:0000256" key="2">
    <source>
        <dbReference type="ARBA" id="ARBA00029447"/>
    </source>
</evidence>
<dbReference type="InterPro" id="IPR003660">
    <property type="entry name" value="HAMP_dom"/>
</dbReference>
<gene>
    <name evidence="7" type="ORF">HWD57_06045</name>
</gene>
<feature type="domain" description="Methyl-accepting transducer" evidence="5">
    <location>
        <begin position="154"/>
        <end position="390"/>
    </location>
</feature>
<accession>A0A7D5NB11</accession>
<dbReference type="PANTHER" id="PTHR32089:SF112">
    <property type="entry name" value="LYSOZYME-LIKE PROTEIN-RELATED"/>
    <property type="match status" value="1"/>
</dbReference>
<dbReference type="PANTHER" id="PTHR32089">
    <property type="entry name" value="METHYL-ACCEPTING CHEMOTAXIS PROTEIN MCPB"/>
    <property type="match status" value="1"/>
</dbReference>
<dbReference type="PRINTS" id="PR00260">
    <property type="entry name" value="CHEMTRNSDUCR"/>
</dbReference>
<keyword evidence="4" id="KW-0472">Membrane</keyword>
<dbReference type="Pfam" id="PF00015">
    <property type="entry name" value="MCPsignal"/>
    <property type="match status" value="1"/>
</dbReference>
<dbReference type="PROSITE" id="PS50111">
    <property type="entry name" value="CHEMOTAXIS_TRANSDUC_2"/>
    <property type="match status" value="1"/>
</dbReference>
<protein>
    <submittedName>
        <fullName evidence="7">Methyl-accepting chemotaxis protein</fullName>
    </submittedName>
</protein>
<evidence type="ECO:0000256" key="3">
    <source>
        <dbReference type="PROSITE-ProRule" id="PRU00284"/>
    </source>
</evidence>
<dbReference type="GO" id="GO:0004888">
    <property type="term" value="F:transmembrane signaling receptor activity"/>
    <property type="evidence" value="ECO:0007669"/>
    <property type="project" value="InterPro"/>
</dbReference>
<dbReference type="Gene3D" id="1.10.287.950">
    <property type="entry name" value="Methyl-accepting chemotaxis protein"/>
    <property type="match status" value="1"/>
</dbReference>
<dbReference type="SMART" id="SM00283">
    <property type="entry name" value="MA"/>
    <property type="match status" value="1"/>
</dbReference>
<dbReference type="KEGG" id="acog:HWD57_06045"/>
<evidence type="ECO:0000259" key="6">
    <source>
        <dbReference type="PROSITE" id="PS50885"/>
    </source>
</evidence>
<evidence type="ECO:0000259" key="5">
    <source>
        <dbReference type="PROSITE" id="PS50111"/>
    </source>
</evidence>
<comment type="similarity">
    <text evidence="2">Belongs to the methyl-accepting chemotaxis (MCP) protein family.</text>
</comment>
<evidence type="ECO:0000256" key="1">
    <source>
        <dbReference type="ARBA" id="ARBA00023224"/>
    </source>
</evidence>
<evidence type="ECO:0000313" key="7">
    <source>
        <dbReference type="EMBL" id="QLH49393.1"/>
    </source>
</evidence>
<feature type="domain" description="HAMP" evidence="6">
    <location>
        <begin position="95"/>
        <end position="149"/>
    </location>
</feature>
<dbReference type="SUPFAM" id="SSF58104">
    <property type="entry name" value="Methyl-accepting chemotaxis protein (MCP) signaling domain"/>
    <property type="match status" value="1"/>
</dbReference>
<evidence type="ECO:0000256" key="4">
    <source>
        <dbReference type="SAM" id="Phobius"/>
    </source>
</evidence>
<dbReference type="InterPro" id="IPR004090">
    <property type="entry name" value="Chemotax_Me-accpt_rcpt"/>
</dbReference>
<proteinExistence type="inferred from homology"/>
<feature type="transmembrane region" description="Helical" evidence="4">
    <location>
        <begin position="23"/>
        <end position="41"/>
    </location>
</feature>
<dbReference type="Pfam" id="PF00672">
    <property type="entry name" value="HAMP"/>
    <property type="match status" value="1"/>
</dbReference>
<dbReference type="InterPro" id="IPR004089">
    <property type="entry name" value="MCPsignal_dom"/>
</dbReference>
<feature type="transmembrane region" description="Helical" evidence="4">
    <location>
        <begin position="72"/>
        <end position="93"/>
    </location>
</feature>
<keyword evidence="1 3" id="KW-0807">Transducer</keyword>
<dbReference type="GO" id="GO:0006935">
    <property type="term" value="P:chemotaxis"/>
    <property type="evidence" value="ECO:0007669"/>
    <property type="project" value="InterPro"/>
</dbReference>